<comment type="caution">
    <text evidence="1">The sequence shown here is derived from an EMBL/GenBank/DDBJ whole genome shotgun (WGS) entry which is preliminary data.</text>
</comment>
<name>A0AB73GZH2_9XANT</name>
<organism evidence="1">
    <name type="scientific">Xanthomonas arboricola</name>
    <dbReference type="NCBI Taxonomy" id="56448"/>
    <lineage>
        <taxon>Bacteria</taxon>
        <taxon>Pseudomonadati</taxon>
        <taxon>Pseudomonadota</taxon>
        <taxon>Gammaproteobacteria</taxon>
        <taxon>Lysobacterales</taxon>
        <taxon>Lysobacteraceae</taxon>
        <taxon>Xanthomonas</taxon>
    </lineage>
</organism>
<dbReference type="EMBL" id="JACIIQ010000012">
    <property type="protein sequence ID" value="MBB5671452.1"/>
    <property type="molecule type" value="Genomic_DNA"/>
</dbReference>
<gene>
    <name evidence="1" type="ORF">FHR65_003027</name>
</gene>
<dbReference type="AlphaFoldDB" id="A0AB73GZH2"/>
<evidence type="ECO:0000313" key="1">
    <source>
        <dbReference type="EMBL" id="MBB5671452.1"/>
    </source>
</evidence>
<reference evidence="1" key="1">
    <citation type="submission" date="2020-08" db="EMBL/GenBank/DDBJ databases">
        <title>Studying the diversity of plant-associated saprophytic bacteria and their role in host health and plant-pathogen interactions.</title>
        <authorList>
            <person name="Potnis N."/>
        </authorList>
    </citation>
    <scope>NUCLEOTIDE SEQUENCE</scope>
    <source>
        <strain evidence="1">F21</strain>
    </source>
</reference>
<protein>
    <submittedName>
        <fullName evidence="1">Uncharacterized protein</fullName>
    </submittedName>
</protein>
<sequence>MFVPIEVVRAAERGEQSELPTNGGLAVREKR</sequence>
<proteinExistence type="predicted"/>
<accession>A0AB73GZH2</accession>
<dbReference type="Proteomes" id="UP000528595">
    <property type="component" value="Unassembled WGS sequence"/>
</dbReference>